<feature type="domain" description="PIN" evidence="1">
    <location>
        <begin position="5"/>
        <end position="128"/>
    </location>
</feature>
<dbReference type="InterPro" id="IPR029060">
    <property type="entry name" value="PIN-like_dom_sf"/>
</dbReference>
<dbReference type="Pfam" id="PF01850">
    <property type="entry name" value="PIN"/>
    <property type="match status" value="1"/>
</dbReference>
<accession>A0A0F9ZTB0</accession>
<dbReference type="SUPFAM" id="SSF88723">
    <property type="entry name" value="PIN domain-like"/>
    <property type="match status" value="1"/>
</dbReference>
<dbReference type="EMBL" id="LBOZ01000004">
    <property type="protein sequence ID" value="KKP47524.1"/>
    <property type="molecule type" value="Genomic_DNA"/>
</dbReference>
<dbReference type="Proteomes" id="UP000033995">
    <property type="component" value="Unassembled WGS sequence"/>
</dbReference>
<evidence type="ECO:0000259" key="1">
    <source>
        <dbReference type="Pfam" id="PF01850"/>
    </source>
</evidence>
<evidence type="ECO:0000313" key="3">
    <source>
        <dbReference type="Proteomes" id="UP000033995"/>
    </source>
</evidence>
<comment type="caution">
    <text evidence="2">The sequence shown here is derived from an EMBL/GenBank/DDBJ whole genome shotgun (WGS) entry which is preliminary data.</text>
</comment>
<reference evidence="2 3" key="1">
    <citation type="journal article" date="2015" name="Nature">
        <title>rRNA introns, odd ribosomes, and small enigmatic genomes across a large radiation of phyla.</title>
        <authorList>
            <person name="Brown C.T."/>
            <person name="Hug L.A."/>
            <person name="Thomas B.C."/>
            <person name="Sharon I."/>
            <person name="Castelle C.J."/>
            <person name="Singh A."/>
            <person name="Wilkins M.J."/>
            <person name="Williams K.H."/>
            <person name="Banfield J.F."/>
        </authorList>
    </citation>
    <scope>NUCLEOTIDE SEQUENCE [LARGE SCALE GENOMIC DNA]</scope>
</reference>
<dbReference type="Gene3D" id="3.40.50.1010">
    <property type="entry name" value="5'-nuclease"/>
    <property type="match status" value="1"/>
</dbReference>
<gene>
    <name evidence="2" type="ORF">UR38_C0004G0067</name>
</gene>
<name>A0A0F9ZTB0_9BACT</name>
<sequence>MKQSYFLDTPCFIYIVENNKQYKKVIQNVFDEISVGKITAISSIITLSEILVQPIKNNDKILINIYIELVNQLPNFSLISPNYGTAIQAAKIRAQLDINLPDAYQLALATENNCKYFLTNDKGLKKFKEIEVLILDDLISK</sequence>
<proteinExistence type="predicted"/>
<organism evidence="2 3">
    <name type="scientific">Candidatus Woesebacteria bacterium GW2011_GWA2_33_28</name>
    <dbReference type="NCBI Taxonomy" id="1618561"/>
    <lineage>
        <taxon>Bacteria</taxon>
        <taxon>Candidatus Woeseibacteriota</taxon>
    </lineage>
</organism>
<dbReference type="InterPro" id="IPR002716">
    <property type="entry name" value="PIN_dom"/>
</dbReference>
<evidence type="ECO:0000313" key="2">
    <source>
        <dbReference type="EMBL" id="KKP47524.1"/>
    </source>
</evidence>
<protein>
    <submittedName>
        <fullName evidence="2">PilT protein domain protein</fullName>
    </submittedName>
</protein>
<dbReference type="AlphaFoldDB" id="A0A0F9ZTB0"/>